<protein>
    <submittedName>
        <fullName evidence="2">Uncharacterized protein</fullName>
    </submittedName>
</protein>
<reference evidence="2" key="1">
    <citation type="submission" date="2023-03" db="EMBL/GenBank/DDBJ databases">
        <title>Massive genome expansion in bonnet fungi (Mycena s.s.) driven by repeated elements and novel gene families across ecological guilds.</title>
        <authorList>
            <consortium name="Lawrence Berkeley National Laboratory"/>
            <person name="Harder C.B."/>
            <person name="Miyauchi S."/>
            <person name="Viragh M."/>
            <person name="Kuo A."/>
            <person name="Thoen E."/>
            <person name="Andreopoulos B."/>
            <person name="Lu D."/>
            <person name="Skrede I."/>
            <person name="Drula E."/>
            <person name="Henrissat B."/>
            <person name="Morin E."/>
            <person name="Kohler A."/>
            <person name="Barry K."/>
            <person name="LaButti K."/>
            <person name="Morin E."/>
            <person name="Salamov A."/>
            <person name="Lipzen A."/>
            <person name="Mereny Z."/>
            <person name="Hegedus B."/>
            <person name="Baldrian P."/>
            <person name="Stursova M."/>
            <person name="Weitz H."/>
            <person name="Taylor A."/>
            <person name="Grigoriev I.V."/>
            <person name="Nagy L.G."/>
            <person name="Martin F."/>
            <person name="Kauserud H."/>
        </authorList>
    </citation>
    <scope>NUCLEOTIDE SEQUENCE</scope>
    <source>
        <strain evidence="2">CBHHK200</strain>
    </source>
</reference>
<accession>A0AAD6XCN1</accession>
<sequence>MGAIPVRTGAPKTERVPSLQPLSFDLGLDVAFDSPQATPTAATYAASGSGPSPSLPVLAGHPAHNQHYLRAPHAQFVRACADVLPLPGLDGAFDSPQVTPTAATYAASGSGPSPVTPLAGHPPAHTSTISHLALNSSALRLARRAEPLHHRQNHPLTTMTPPTRVGTHLGRTPSDARTRAPPRTHPARPRRARHDPQLPDRAQDSYLTLSQPLATFLLHFVAAWSRKTPQPTLWPDFQVLPGFM</sequence>
<feature type="region of interest" description="Disordered" evidence="1">
    <location>
        <begin position="148"/>
        <end position="199"/>
    </location>
</feature>
<name>A0AAD6XCN1_9AGAR</name>
<gene>
    <name evidence="2" type="ORF">C8F04DRAFT_1249496</name>
</gene>
<dbReference type="AlphaFoldDB" id="A0AAD6XCN1"/>
<feature type="compositionally biased region" description="Basic residues" evidence="1">
    <location>
        <begin position="180"/>
        <end position="193"/>
    </location>
</feature>
<dbReference type="EMBL" id="JARJCM010000005">
    <property type="protein sequence ID" value="KAJ7045052.1"/>
    <property type="molecule type" value="Genomic_DNA"/>
</dbReference>
<evidence type="ECO:0000313" key="2">
    <source>
        <dbReference type="EMBL" id="KAJ7045052.1"/>
    </source>
</evidence>
<evidence type="ECO:0000256" key="1">
    <source>
        <dbReference type="SAM" id="MobiDB-lite"/>
    </source>
</evidence>
<proteinExistence type="predicted"/>
<organism evidence="2 3">
    <name type="scientific">Mycena alexandri</name>
    <dbReference type="NCBI Taxonomy" id="1745969"/>
    <lineage>
        <taxon>Eukaryota</taxon>
        <taxon>Fungi</taxon>
        <taxon>Dikarya</taxon>
        <taxon>Basidiomycota</taxon>
        <taxon>Agaricomycotina</taxon>
        <taxon>Agaricomycetes</taxon>
        <taxon>Agaricomycetidae</taxon>
        <taxon>Agaricales</taxon>
        <taxon>Marasmiineae</taxon>
        <taxon>Mycenaceae</taxon>
        <taxon>Mycena</taxon>
    </lineage>
</organism>
<comment type="caution">
    <text evidence="2">The sequence shown here is derived from an EMBL/GenBank/DDBJ whole genome shotgun (WGS) entry which is preliminary data.</text>
</comment>
<keyword evidence="3" id="KW-1185">Reference proteome</keyword>
<dbReference type="Proteomes" id="UP001218188">
    <property type="component" value="Unassembled WGS sequence"/>
</dbReference>
<evidence type="ECO:0000313" key="3">
    <source>
        <dbReference type="Proteomes" id="UP001218188"/>
    </source>
</evidence>